<sequence length="372" mass="42399">MSLADIASMSREMKESQQATPKLLTQPSQSSLPPQAPAKHCRICSCNSHYIDECPQLQQNNVIASSHNYYDGPPQNRQYQPQSQGWRDNQQGRWNSNQQPQYRQPYINNNPPQNSQNTRYQPPHSRQPYPSNNNSQPSYEEAFRLSQQENKEMREVAKRTVAQISHLTDLMTKFANQMLPSTSTPPPPPNPSPLPSQPLPNPKGGIYVVEKGDEEKEKKKARTEWLIELIAKANAMVESDDEDWWDESDESDEEDSKDEDEVWEVEKENRVEVEVEKEDVIEKVVEKEQVKEASEEEAKVVEEYGKLSIATMFEGEKVHKPILPVKCEDPGPCLVTCEVWGINIPDCLCDPGACASVMPYELYCLLDLGPLR</sequence>
<organism evidence="2 3">
    <name type="scientific">Stylosanthes scabra</name>
    <dbReference type="NCBI Taxonomy" id="79078"/>
    <lineage>
        <taxon>Eukaryota</taxon>
        <taxon>Viridiplantae</taxon>
        <taxon>Streptophyta</taxon>
        <taxon>Embryophyta</taxon>
        <taxon>Tracheophyta</taxon>
        <taxon>Spermatophyta</taxon>
        <taxon>Magnoliopsida</taxon>
        <taxon>eudicotyledons</taxon>
        <taxon>Gunneridae</taxon>
        <taxon>Pentapetalae</taxon>
        <taxon>rosids</taxon>
        <taxon>fabids</taxon>
        <taxon>Fabales</taxon>
        <taxon>Fabaceae</taxon>
        <taxon>Papilionoideae</taxon>
        <taxon>50 kb inversion clade</taxon>
        <taxon>dalbergioids sensu lato</taxon>
        <taxon>Dalbergieae</taxon>
        <taxon>Pterocarpus clade</taxon>
        <taxon>Stylosanthes</taxon>
    </lineage>
</organism>
<reference evidence="2 3" key="1">
    <citation type="journal article" date="2023" name="Plants (Basel)">
        <title>Bridging the Gap: Combining Genomics and Transcriptomics Approaches to Understand Stylosanthes scabra, an Orphan Legume from the Brazilian Caatinga.</title>
        <authorList>
            <person name="Ferreira-Neto J.R.C."/>
            <person name="da Silva M.D."/>
            <person name="Binneck E."/>
            <person name="de Melo N.F."/>
            <person name="da Silva R.H."/>
            <person name="de Melo A.L.T.M."/>
            <person name="Pandolfi V."/>
            <person name="Bustamante F.O."/>
            <person name="Brasileiro-Vidal A.C."/>
            <person name="Benko-Iseppon A.M."/>
        </authorList>
    </citation>
    <scope>NUCLEOTIDE SEQUENCE [LARGE SCALE GENOMIC DNA]</scope>
    <source>
        <tissue evidence="2">Leaves</tissue>
    </source>
</reference>
<name>A0ABU6WIE2_9FABA</name>
<feature type="compositionally biased region" description="Polar residues" evidence="1">
    <location>
        <begin position="75"/>
        <end position="120"/>
    </location>
</feature>
<dbReference type="EMBL" id="JASCZI010181660">
    <property type="protein sequence ID" value="MED6185181.1"/>
    <property type="molecule type" value="Genomic_DNA"/>
</dbReference>
<dbReference type="Proteomes" id="UP001341840">
    <property type="component" value="Unassembled WGS sequence"/>
</dbReference>
<feature type="compositionally biased region" description="Polar residues" evidence="1">
    <location>
        <begin position="128"/>
        <end position="138"/>
    </location>
</feature>
<keyword evidence="3" id="KW-1185">Reference proteome</keyword>
<comment type="caution">
    <text evidence="2">The sequence shown here is derived from an EMBL/GenBank/DDBJ whole genome shotgun (WGS) entry which is preliminary data.</text>
</comment>
<evidence type="ECO:0000313" key="2">
    <source>
        <dbReference type="EMBL" id="MED6185181.1"/>
    </source>
</evidence>
<accession>A0ABU6WIE2</accession>
<evidence type="ECO:0000313" key="3">
    <source>
        <dbReference type="Proteomes" id="UP001341840"/>
    </source>
</evidence>
<feature type="compositionally biased region" description="Low complexity" evidence="1">
    <location>
        <begin position="23"/>
        <end position="33"/>
    </location>
</feature>
<feature type="region of interest" description="Disordered" evidence="1">
    <location>
        <begin position="1"/>
        <end position="38"/>
    </location>
</feature>
<feature type="region of interest" description="Disordered" evidence="1">
    <location>
        <begin position="177"/>
        <end position="205"/>
    </location>
</feature>
<proteinExistence type="predicted"/>
<evidence type="ECO:0000256" key="1">
    <source>
        <dbReference type="SAM" id="MobiDB-lite"/>
    </source>
</evidence>
<protein>
    <submittedName>
        <fullName evidence="2">Uncharacterized protein</fullName>
    </submittedName>
</protein>
<feature type="region of interest" description="Disordered" evidence="1">
    <location>
        <begin position="238"/>
        <end position="261"/>
    </location>
</feature>
<feature type="region of interest" description="Disordered" evidence="1">
    <location>
        <begin position="65"/>
        <end position="142"/>
    </location>
</feature>
<gene>
    <name evidence="2" type="ORF">PIB30_054582</name>
</gene>
<feature type="compositionally biased region" description="Pro residues" evidence="1">
    <location>
        <begin position="183"/>
        <end position="201"/>
    </location>
</feature>